<dbReference type="Proteomes" id="UP000664417">
    <property type="component" value="Unassembled WGS sequence"/>
</dbReference>
<keyword evidence="3" id="KW-1185">Reference proteome</keyword>
<dbReference type="AlphaFoldDB" id="A0A8J7U280"/>
<organism evidence="2 3">
    <name type="scientific">Acanthopleuribacter pedis</name>
    <dbReference type="NCBI Taxonomy" id="442870"/>
    <lineage>
        <taxon>Bacteria</taxon>
        <taxon>Pseudomonadati</taxon>
        <taxon>Acidobacteriota</taxon>
        <taxon>Holophagae</taxon>
        <taxon>Acanthopleuribacterales</taxon>
        <taxon>Acanthopleuribacteraceae</taxon>
        <taxon>Acanthopleuribacter</taxon>
    </lineage>
</organism>
<evidence type="ECO:0000256" key="1">
    <source>
        <dbReference type="SAM" id="MobiDB-lite"/>
    </source>
</evidence>
<evidence type="ECO:0000313" key="2">
    <source>
        <dbReference type="EMBL" id="MBO1316993.1"/>
    </source>
</evidence>
<gene>
    <name evidence="2" type="ORF">J3U88_00875</name>
</gene>
<dbReference type="EMBL" id="JAFREP010000001">
    <property type="protein sequence ID" value="MBO1316993.1"/>
    <property type="molecule type" value="Genomic_DNA"/>
</dbReference>
<accession>A0A8J7U280</accession>
<dbReference type="RefSeq" id="WP_207856229.1">
    <property type="nucleotide sequence ID" value="NZ_JAFREP010000001.1"/>
</dbReference>
<proteinExistence type="predicted"/>
<comment type="caution">
    <text evidence="2">The sequence shown here is derived from an EMBL/GenBank/DDBJ whole genome shotgun (WGS) entry which is preliminary data.</text>
</comment>
<evidence type="ECO:0000313" key="3">
    <source>
        <dbReference type="Proteomes" id="UP000664417"/>
    </source>
</evidence>
<name>A0A8J7U280_9BACT</name>
<feature type="region of interest" description="Disordered" evidence="1">
    <location>
        <begin position="33"/>
        <end position="64"/>
    </location>
</feature>
<sequence length="64" mass="7326">MRAKAPIALNLDDVWEVFLDHLRRQMEAQNPILKTESDYKPEPEPSYIDSGAHHVVKNPTLDQG</sequence>
<protein>
    <submittedName>
        <fullName evidence="2">Uncharacterized protein</fullName>
    </submittedName>
</protein>
<reference evidence="2" key="1">
    <citation type="submission" date="2021-03" db="EMBL/GenBank/DDBJ databases">
        <authorList>
            <person name="Wang G."/>
        </authorList>
    </citation>
    <scope>NUCLEOTIDE SEQUENCE</scope>
    <source>
        <strain evidence="2">KCTC 12899</strain>
    </source>
</reference>